<proteinExistence type="predicted"/>
<dbReference type="Proteomes" id="UP000297866">
    <property type="component" value="Unassembled WGS sequence"/>
</dbReference>
<comment type="caution">
    <text evidence="3">The sequence shown here is derived from an EMBL/GenBank/DDBJ whole genome shotgun (WGS) entry which is preliminary data.</text>
</comment>
<feature type="compositionally biased region" description="Basic and acidic residues" evidence="1">
    <location>
        <begin position="1"/>
        <end position="10"/>
    </location>
</feature>
<dbReference type="Pfam" id="PF00535">
    <property type="entry name" value="Glycos_transf_2"/>
    <property type="match status" value="1"/>
</dbReference>
<dbReference type="EMBL" id="SOEZ01000023">
    <property type="protein sequence ID" value="TFB53933.1"/>
    <property type="molecule type" value="Genomic_DNA"/>
</dbReference>
<keyword evidence="4" id="KW-1185">Reference proteome</keyword>
<reference evidence="3 4" key="1">
    <citation type="submission" date="2019-03" db="EMBL/GenBank/DDBJ databases">
        <title>Genomics of glacier-inhabiting Cryobacterium strains.</title>
        <authorList>
            <person name="Liu Q."/>
            <person name="Xin Y.-H."/>
        </authorList>
    </citation>
    <scope>NUCLEOTIDE SEQUENCE [LARGE SCALE GENOMIC DNA]</scope>
    <source>
        <strain evidence="3 4">Sr47</strain>
    </source>
</reference>
<dbReference type="CDD" id="cd00761">
    <property type="entry name" value="Glyco_tranf_GTA_type"/>
    <property type="match status" value="1"/>
</dbReference>
<protein>
    <submittedName>
        <fullName evidence="3">Glycosyltransferase family 2 protein</fullName>
    </submittedName>
</protein>
<dbReference type="OrthoDB" id="3171021at2"/>
<gene>
    <name evidence="3" type="ORF">E3O23_04375</name>
</gene>
<dbReference type="Gene3D" id="3.90.550.10">
    <property type="entry name" value="Spore Coat Polysaccharide Biosynthesis Protein SpsA, Chain A"/>
    <property type="match status" value="1"/>
</dbReference>
<evidence type="ECO:0000313" key="4">
    <source>
        <dbReference type="Proteomes" id="UP000297866"/>
    </source>
</evidence>
<evidence type="ECO:0000259" key="2">
    <source>
        <dbReference type="Pfam" id="PF00535"/>
    </source>
</evidence>
<dbReference type="InterPro" id="IPR001173">
    <property type="entry name" value="Glyco_trans_2-like"/>
</dbReference>
<dbReference type="GO" id="GO:0016740">
    <property type="term" value="F:transferase activity"/>
    <property type="evidence" value="ECO:0007669"/>
    <property type="project" value="UniProtKB-KW"/>
</dbReference>
<sequence>MGASEQDLRLRPGSPRHHRRPVAGDGEHRSGLRARRGHRRLHRPVPGRRHRRPDAGGNRPVQGGIRHGGVDAQRRGGGQGVGHGHRRPPHRPGPQPGPLARPGWKRPAVPEPRVDHIIAVHNPRRPIYRAVESVLKHTAAPIRVSVVCHNTDPGEIRRVLGELADDPRLRLLELQDGVRSPSGPFNAGMDAATAPFTSIMGSDDELEPGAIDSWLAVQRRDGADVVIPRLAHAGAANVPTPPSRPFRAAALDGVRDRLSYRSAPLGLVSRERFGALRLMSVPGTGGDVEYSTALWFSGARISRDRRGPAYRIHNDASDRVTLAPKPVADDFIFLNRLLASELLRALTPQQCEALVVKLIRVHIFGTVHNRQDPALWTPAERATLAAGLEGCVGAAPHAVEVLSRSDRALIDVIRDVGAPADDLLAAAAGRRRYLSPPSLVPRNPLLLLAREAPLRFAVASALVRAGL</sequence>
<accession>A0A4V3I6Q4</accession>
<name>A0A4V3I6Q4_9MICO</name>
<feature type="region of interest" description="Disordered" evidence="1">
    <location>
        <begin position="1"/>
        <end position="108"/>
    </location>
</feature>
<evidence type="ECO:0000313" key="3">
    <source>
        <dbReference type="EMBL" id="TFB53933.1"/>
    </source>
</evidence>
<dbReference type="SUPFAM" id="SSF53448">
    <property type="entry name" value="Nucleotide-diphospho-sugar transferases"/>
    <property type="match status" value="1"/>
</dbReference>
<dbReference type="InterPro" id="IPR029044">
    <property type="entry name" value="Nucleotide-diphossugar_trans"/>
</dbReference>
<organism evidence="3 4">
    <name type="scientific">Cryobacterium tagatosivorans</name>
    <dbReference type="NCBI Taxonomy" id="1259199"/>
    <lineage>
        <taxon>Bacteria</taxon>
        <taxon>Bacillati</taxon>
        <taxon>Actinomycetota</taxon>
        <taxon>Actinomycetes</taxon>
        <taxon>Micrococcales</taxon>
        <taxon>Microbacteriaceae</taxon>
        <taxon>Cryobacterium</taxon>
    </lineage>
</organism>
<feature type="compositionally biased region" description="Basic residues" evidence="1">
    <location>
        <begin position="31"/>
        <end position="52"/>
    </location>
</feature>
<feature type="domain" description="Glycosyltransferase 2-like" evidence="2">
    <location>
        <begin position="117"/>
        <end position="245"/>
    </location>
</feature>
<dbReference type="AlphaFoldDB" id="A0A4V3I6Q4"/>
<keyword evidence="3" id="KW-0808">Transferase</keyword>
<evidence type="ECO:0000256" key="1">
    <source>
        <dbReference type="SAM" id="MobiDB-lite"/>
    </source>
</evidence>